<dbReference type="SMART" id="SM00530">
    <property type="entry name" value="HTH_XRE"/>
    <property type="match status" value="1"/>
</dbReference>
<dbReference type="InterPro" id="IPR010982">
    <property type="entry name" value="Lambda_DNA-bd_dom_sf"/>
</dbReference>
<dbReference type="SUPFAM" id="SSF47413">
    <property type="entry name" value="lambda repressor-like DNA-binding domains"/>
    <property type="match status" value="1"/>
</dbReference>
<dbReference type="InterPro" id="IPR041413">
    <property type="entry name" value="MLTR_LBD"/>
</dbReference>
<proteinExistence type="predicted"/>
<dbReference type="PANTHER" id="PTHR35010">
    <property type="entry name" value="BLL4672 PROTEIN-RELATED"/>
    <property type="match status" value="1"/>
</dbReference>
<gene>
    <name evidence="2" type="ORF">F5983_30600</name>
</gene>
<dbReference type="Pfam" id="PF01381">
    <property type="entry name" value="HTH_3"/>
    <property type="match status" value="1"/>
</dbReference>
<dbReference type="InterPro" id="IPR001387">
    <property type="entry name" value="Cro/C1-type_HTH"/>
</dbReference>
<dbReference type="EMBL" id="VYUA01000042">
    <property type="protein sequence ID" value="KAB2588718.1"/>
    <property type="molecule type" value="Genomic_DNA"/>
</dbReference>
<comment type="caution">
    <text evidence="2">The sequence shown here is derived from an EMBL/GenBank/DDBJ whole genome shotgun (WGS) entry which is preliminary data.</text>
</comment>
<sequence>MTTVSPDTGVGPLLRDWREQRRMSQLDLALRADSSARHISFIETGRSRPSEDMVLRLAEQLDIPVRERNALLVVAGYAPRYAQTPLDDPAMASVREGLDRLLAGYEPYPALVVDGTYDVVAANRGIALLMEGVSDELLTPPLNAMRITLHPAGLAPRIWNLPEWRADLLAQMERQIALVRSPELRALYEEVAAYPVPDRADLPDRRADGRDAGDRARERTPSFALPLVIEHGGRVLSFIASIATFNTPMDVTVAELAIETFLPADRETAAYLRELLP</sequence>
<dbReference type="Gene3D" id="3.30.450.180">
    <property type="match status" value="1"/>
</dbReference>
<evidence type="ECO:0000313" key="3">
    <source>
        <dbReference type="Proteomes" id="UP000326907"/>
    </source>
</evidence>
<dbReference type="Proteomes" id="UP000326907">
    <property type="component" value="Unassembled WGS sequence"/>
</dbReference>
<dbReference type="AlphaFoldDB" id="A0A5N5ED55"/>
<dbReference type="CDD" id="cd00093">
    <property type="entry name" value="HTH_XRE"/>
    <property type="match status" value="1"/>
</dbReference>
<dbReference type="Gene3D" id="1.10.260.40">
    <property type="entry name" value="lambda repressor-like DNA-binding domains"/>
    <property type="match status" value="1"/>
</dbReference>
<name>A0A5N5ED55_9ACTN</name>
<dbReference type="Pfam" id="PF17765">
    <property type="entry name" value="MLTR_LBD"/>
    <property type="match status" value="1"/>
</dbReference>
<organism evidence="2 3">
    <name type="scientific">Streptomyces arboris</name>
    <dbReference type="NCBI Taxonomy" id="2600619"/>
    <lineage>
        <taxon>Bacteria</taxon>
        <taxon>Bacillati</taxon>
        <taxon>Actinomycetota</taxon>
        <taxon>Actinomycetes</taxon>
        <taxon>Kitasatosporales</taxon>
        <taxon>Streptomycetaceae</taxon>
        <taxon>Streptomyces</taxon>
    </lineage>
</organism>
<dbReference type="PANTHER" id="PTHR35010:SF4">
    <property type="entry name" value="BLL5781 PROTEIN"/>
    <property type="match status" value="1"/>
</dbReference>
<reference evidence="2 3" key="1">
    <citation type="submission" date="2019-09" db="EMBL/GenBank/DDBJ databases">
        <authorList>
            <person name="Liu P."/>
        </authorList>
    </citation>
    <scope>NUCLEOTIDE SEQUENCE [LARGE SCALE GENOMIC DNA]</scope>
    <source>
        <strain evidence="2 3">TRM68085</strain>
    </source>
</reference>
<dbReference type="PROSITE" id="PS50943">
    <property type="entry name" value="HTH_CROC1"/>
    <property type="match status" value="1"/>
</dbReference>
<evidence type="ECO:0000313" key="2">
    <source>
        <dbReference type="EMBL" id="KAB2588718.1"/>
    </source>
</evidence>
<dbReference type="RefSeq" id="WP_151513170.1">
    <property type="nucleotide sequence ID" value="NZ_JBMVCA010000002.1"/>
</dbReference>
<protein>
    <submittedName>
        <fullName evidence="2">Helix-turn-helix transcriptional regulator</fullName>
    </submittedName>
</protein>
<evidence type="ECO:0000259" key="1">
    <source>
        <dbReference type="PROSITE" id="PS50943"/>
    </source>
</evidence>
<feature type="domain" description="HTH cro/C1-type" evidence="1">
    <location>
        <begin position="14"/>
        <end position="68"/>
    </location>
</feature>
<dbReference type="GO" id="GO:0003677">
    <property type="term" value="F:DNA binding"/>
    <property type="evidence" value="ECO:0007669"/>
    <property type="project" value="InterPro"/>
</dbReference>
<accession>A0A5N5ED55</accession>
<keyword evidence="3" id="KW-1185">Reference proteome</keyword>